<sequence>MSLEQERKVCQKHQMEITTIDLKQSTSKEEKYLCIKCLIEKIDIQNMVLVDETKIMIKEMKSEQQTLKIKENQRRIETFKQIQCLIKEYKVQVENVIEKIIINIHQKIQLIEKDLEELDQKSKIYKFEDEVEILSSNYKGSFNYEIPIEFDKLEDDNQFYDSLQSMFQSFTNNHSYTQVIDILQQNQKIEKSKEIKVSSIQKEKQVDKSKTPSLNIKCNKHGKEIIMLNLEPNETQISRLACVDCIHYNNPIKYTSIQDAGIKWDEFKGKTEDKIKLFQNQRLLQQEMIIQNLKEMREQYTLILNELIDKLNNEQQLTKLLQFNQSNQTDIYEFNQEQIDELTLILSKQDKFIALQDQQVNIEKEDQIKYNLIINNLMSLFEFELLKREDILKIFKNDQSILNTIQIEDSKINNIQIQNMNQILRKIQKFDAYQGIFNQALSLYKSIIQNISDLSIQQQTINNEQQLNEEKIIESNIIINEQYEETIQKFIKDTIEIKRLLMVDQLQQELKIKQNEIDSNSLKIIQFQDNQSKLESLLNSLQFKYDDSIKQNDILNKQNQSTLNNLTKAQEDCNNQISQITNLNQLLKNKENDIEKLNKQLQETLDQLTSLQKDSQDITYLQRQIQIQLDQYPQSLTFSQSFKHNNCQISQNGRVVVETSNGCWYCCCICDQMIPKHGLVKFAFKILDNYYVMLGIGFRDIIQKNNYQGAYQIGKGTYFIYYDGRCFNHDQQDKDNKQISFKFTTNDMIIMEVDIANKYIKWIKQSTNESFTLNIDTSQDLYPCVNLYNKSKVEILTQFSK</sequence>
<evidence type="ECO:0000313" key="3">
    <source>
        <dbReference type="Proteomes" id="UP000683925"/>
    </source>
</evidence>
<dbReference type="Proteomes" id="UP000683925">
    <property type="component" value="Unassembled WGS sequence"/>
</dbReference>
<dbReference type="OrthoDB" id="317460at2759"/>
<name>A0A8S1YSU9_PAROT</name>
<dbReference type="EMBL" id="CAJJDP010000246">
    <property type="protein sequence ID" value="CAD8215394.1"/>
    <property type="molecule type" value="Genomic_DNA"/>
</dbReference>
<organism evidence="2 3">
    <name type="scientific">Paramecium octaurelia</name>
    <dbReference type="NCBI Taxonomy" id="43137"/>
    <lineage>
        <taxon>Eukaryota</taxon>
        <taxon>Sar</taxon>
        <taxon>Alveolata</taxon>
        <taxon>Ciliophora</taxon>
        <taxon>Intramacronucleata</taxon>
        <taxon>Oligohymenophorea</taxon>
        <taxon>Peniculida</taxon>
        <taxon>Parameciidae</taxon>
        <taxon>Paramecium</taxon>
    </lineage>
</organism>
<keyword evidence="1" id="KW-0175">Coiled coil</keyword>
<proteinExistence type="predicted"/>
<protein>
    <submittedName>
        <fullName evidence="2">Uncharacterized protein</fullName>
    </submittedName>
</protein>
<dbReference type="AlphaFoldDB" id="A0A8S1YSU9"/>
<gene>
    <name evidence="2" type="ORF">POCTA_138.1.T2420002</name>
</gene>
<feature type="coiled-coil region" evidence="1">
    <location>
        <begin position="552"/>
        <end position="614"/>
    </location>
</feature>
<comment type="caution">
    <text evidence="2">The sequence shown here is derived from an EMBL/GenBank/DDBJ whole genome shotgun (WGS) entry which is preliminary data.</text>
</comment>
<feature type="coiled-coil region" evidence="1">
    <location>
        <begin position="290"/>
        <end position="317"/>
    </location>
</feature>
<evidence type="ECO:0000313" key="2">
    <source>
        <dbReference type="EMBL" id="CAD8215394.1"/>
    </source>
</evidence>
<keyword evidence="3" id="KW-1185">Reference proteome</keyword>
<evidence type="ECO:0000256" key="1">
    <source>
        <dbReference type="SAM" id="Coils"/>
    </source>
</evidence>
<accession>A0A8S1YSU9</accession>
<reference evidence="2" key="1">
    <citation type="submission" date="2021-01" db="EMBL/GenBank/DDBJ databases">
        <authorList>
            <consortium name="Genoscope - CEA"/>
            <person name="William W."/>
        </authorList>
    </citation>
    <scope>NUCLEOTIDE SEQUENCE</scope>
</reference>